<accession>A0A327YZ87</accession>
<feature type="transmembrane region" description="Helical" evidence="1">
    <location>
        <begin position="6"/>
        <end position="25"/>
    </location>
</feature>
<dbReference type="PANTHER" id="PTHR34978:SF3">
    <property type="entry name" value="SLR0241 PROTEIN"/>
    <property type="match status" value="1"/>
</dbReference>
<gene>
    <name evidence="3" type="ORF">B0I03_101235</name>
</gene>
<dbReference type="PANTHER" id="PTHR34978">
    <property type="entry name" value="POSSIBLE SENSOR-TRANSDUCER PROTEIN BLAR"/>
    <property type="match status" value="1"/>
</dbReference>
<dbReference type="InterPro" id="IPR052173">
    <property type="entry name" value="Beta-lactam_resp_regulator"/>
</dbReference>
<dbReference type="Proteomes" id="UP000249620">
    <property type="component" value="Unassembled WGS sequence"/>
</dbReference>
<dbReference type="InterPro" id="IPR008756">
    <property type="entry name" value="Peptidase_M56"/>
</dbReference>
<dbReference type="AlphaFoldDB" id="A0A327YZ87"/>
<keyword evidence="1" id="KW-0812">Transmembrane</keyword>
<feature type="transmembrane region" description="Helical" evidence="1">
    <location>
        <begin position="37"/>
        <end position="59"/>
    </location>
</feature>
<reference evidence="3 4" key="1">
    <citation type="submission" date="2018-06" db="EMBL/GenBank/DDBJ databases">
        <title>Genomic Encyclopedia of Type Strains, Phase III (KMG-III): the genomes of soil and plant-associated and newly described type strains.</title>
        <authorList>
            <person name="Whitman W."/>
        </authorList>
    </citation>
    <scope>NUCLEOTIDE SEQUENCE [LARGE SCALE GENOMIC DNA]</scope>
    <source>
        <strain evidence="3 4">CGMCC 1.12398</strain>
    </source>
</reference>
<keyword evidence="1" id="KW-1133">Transmembrane helix</keyword>
<proteinExistence type="predicted"/>
<evidence type="ECO:0000256" key="1">
    <source>
        <dbReference type="SAM" id="Phobius"/>
    </source>
</evidence>
<feature type="transmembrane region" description="Helical" evidence="1">
    <location>
        <begin position="93"/>
        <end position="118"/>
    </location>
</feature>
<evidence type="ECO:0000259" key="2">
    <source>
        <dbReference type="Pfam" id="PF05569"/>
    </source>
</evidence>
<sequence>MENLLIYFLKANGLIILFYLMYVIFLRKETFFTSNRWYLIGGLVLSLILPLITFTKTIWVEPTPIPVIYEEVIPETNNTIEVPIQETPLDWSLILTTAYVVISMLIVMKITFELVSFFNRIRKNKKQKETDFTLIHSDTTENPFSFFHYIVINPNRFSEEEFQHILTHESIHVKQKHSIDVLLSKLFCAFFWVNPMIWLYRKAILQNLEFIADNETFQQIENKYEYQRTLLKVVTHQHDLSITNQFYQSLIKKRIVMLHTNQSHKRNAWKYGIILPLLVGFMLLFQIETVAQVKESKIEETNYAVTSNYSSILTKNSTDKELSELEKTFSNEKHKLKISNVKRNKKGEIIEIKLTFDTGKTYNQILERKSTEPIDAIKIFINSDKDDTITCGFEEISNNVTAEYTSDDENGSIKMDSEGYTFDNMVKNGKKVKLIINGKLQSENEKIKIPLDQELDVLKELDEKELKSKYNIDKKEGEIYYEFTTKKDINIKSEVEKNNSGWGIGYHVVSSDEKNNNNTKEKESFTYDVSYTKTEQGDLINNIKNNKNVDAKKALIIFNDKEITYEELVKVNTKEIASSSVMTATTFALKKYGEKAKNGVIIIETKEFFEKNNPVYKEYLNSKSNSEKPKPRVITIKNGDDVVVFDGDKIKFPGYPTQYLNQLKLEFKGKILEDNIDFFKNYEFEKIKDLIIIEDEMSPKEKKRIKKIIIETK</sequence>
<organism evidence="3 4">
    <name type="scientific">Flavobacterium aquaticum</name>
    <dbReference type="NCBI Taxonomy" id="1236486"/>
    <lineage>
        <taxon>Bacteria</taxon>
        <taxon>Pseudomonadati</taxon>
        <taxon>Bacteroidota</taxon>
        <taxon>Flavobacteriia</taxon>
        <taxon>Flavobacteriales</taxon>
        <taxon>Flavobacteriaceae</taxon>
        <taxon>Flavobacterium</taxon>
    </lineage>
</organism>
<dbReference type="CDD" id="cd07341">
    <property type="entry name" value="M56_BlaR1_MecR1_like"/>
    <property type="match status" value="1"/>
</dbReference>
<evidence type="ECO:0000313" key="4">
    <source>
        <dbReference type="Proteomes" id="UP000249620"/>
    </source>
</evidence>
<protein>
    <submittedName>
        <fullName evidence="3">Beta-lactamase regulating signal transducer with metallopeptidase domain</fullName>
    </submittedName>
</protein>
<dbReference type="Pfam" id="PF05569">
    <property type="entry name" value="Peptidase_M56"/>
    <property type="match status" value="1"/>
</dbReference>
<feature type="domain" description="Peptidase M56" evidence="2">
    <location>
        <begin position="98"/>
        <end position="258"/>
    </location>
</feature>
<dbReference type="EMBL" id="QLMI01000001">
    <property type="protein sequence ID" value="RAK25075.1"/>
    <property type="molecule type" value="Genomic_DNA"/>
</dbReference>
<dbReference type="OrthoDB" id="1522859at2"/>
<name>A0A327YZ87_9FLAO</name>
<evidence type="ECO:0000313" key="3">
    <source>
        <dbReference type="EMBL" id="RAK25075.1"/>
    </source>
</evidence>
<keyword evidence="4" id="KW-1185">Reference proteome</keyword>
<dbReference type="RefSeq" id="WP_111565652.1">
    <property type="nucleotide sequence ID" value="NZ_QLMI01000001.1"/>
</dbReference>
<keyword evidence="1" id="KW-0472">Membrane</keyword>
<comment type="caution">
    <text evidence="3">The sequence shown here is derived from an EMBL/GenBank/DDBJ whole genome shotgun (WGS) entry which is preliminary data.</text>
</comment>